<evidence type="ECO:0000313" key="6">
    <source>
        <dbReference type="Proteomes" id="UP000004994"/>
    </source>
</evidence>
<dbReference type="Gene3D" id="2.90.10.30">
    <property type="match status" value="1"/>
</dbReference>
<reference evidence="5" key="2">
    <citation type="submission" date="2015-06" db="UniProtKB">
        <authorList>
            <consortium name="EnsemblPlants"/>
        </authorList>
    </citation>
    <scope>IDENTIFICATION</scope>
    <source>
        <strain evidence="5">cv. Heinz 1706</strain>
    </source>
</reference>
<dbReference type="Pfam" id="PF08276">
    <property type="entry name" value="PAN_2"/>
    <property type="match status" value="1"/>
</dbReference>
<feature type="domain" description="Apple" evidence="4">
    <location>
        <begin position="219"/>
        <end position="295"/>
    </location>
</feature>
<protein>
    <recommendedName>
        <fullName evidence="7">Bulb-type lectin domain-containing protein</fullName>
    </recommendedName>
</protein>
<dbReference type="SMART" id="SM00108">
    <property type="entry name" value="B_lectin"/>
    <property type="match status" value="1"/>
</dbReference>
<dbReference type="CDD" id="cd01098">
    <property type="entry name" value="PAN_AP_plant"/>
    <property type="match status" value="1"/>
</dbReference>
<organism evidence="5">
    <name type="scientific">Solanum lycopersicum</name>
    <name type="common">Tomato</name>
    <name type="synonym">Lycopersicon esculentum</name>
    <dbReference type="NCBI Taxonomy" id="4081"/>
    <lineage>
        <taxon>Eukaryota</taxon>
        <taxon>Viridiplantae</taxon>
        <taxon>Streptophyta</taxon>
        <taxon>Embryophyta</taxon>
        <taxon>Tracheophyta</taxon>
        <taxon>Spermatophyta</taxon>
        <taxon>Magnoliopsida</taxon>
        <taxon>eudicotyledons</taxon>
        <taxon>Gunneridae</taxon>
        <taxon>Pentapetalae</taxon>
        <taxon>asterids</taxon>
        <taxon>lamiids</taxon>
        <taxon>Solanales</taxon>
        <taxon>Solanaceae</taxon>
        <taxon>Solanoideae</taxon>
        <taxon>Solaneae</taxon>
        <taxon>Solanum</taxon>
        <taxon>Solanum subgen. Lycopersicon</taxon>
    </lineage>
</organism>
<sequence length="297" mass="33904">MPGISFSTEDTLVSKQGIFELGFFCPGNTEKLFIGIMVYKHKLSDGNLQLLDARKLRVWSSSLSTPSAYANKAVLLDSGNLVLTNGIDRQWQSFNYPTDTWLPGAMIGFSKSRNTLQKLTSWRNLNDPASGSQNQNGELVVQRNFKDEWRSGPWNEGGFAILAQQSYYKDLFEFSYDPTEYSKYITCNIFGESDFSRTVLEFNGSMKQWFWSNDHQSWHNNKKFIRMPNVKLPVSSESMKGGNDQICEYICSSNCSCNAYAYSSSEECLLWYIDLVDLSNSSQLEFNIKLFERSNKG</sequence>
<dbReference type="GO" id="GO:0048544">
    <property type="term" value="P:recognition of pollen"/>
    <property type="evidence" value="ECO:0007669"/>
    <property type="project" value="InterPro"/>
</dbReference>
<dbReference type="PANTHER" id="PTHR32444">
    <property type="entry name" value="BULB-TYPE LECTIN DOMAIN-CONTAINING PROTEIN"/>
    <property type="match status" value="1"/>
</dbReference>
<dbReference type="HOGENOM" id="CLU_938126_0_0_1"/>
<dbReference type="SUPFAM" id="SSF51110">
    <property type="entry name" value="alpha-D-mannose-specific plant lectins"/>
    <property type="match status" value="1"/>
</dbReference>
<evidence type="ECO:0008006" key="7">
    <source>
        <dbReference type="Google" id="ProtNLM"/>
    </source>
</evidence>
<dbReference type="STRING" id="4081.K4B9J0"/>
<keyword evidence="1" id="KW-0732">Signal</keyword>
<dbReference type="SUPFAM" id="SSF57414">
    <property type="entry name" value="Hairpin loop containing domain-like"/>
    <property type="match status" value="1"/>
</dbReference>
<name>K4B9J0_SOLLC</name>
<dbReference type="OMA" id="RIWNEEP"/>
<dbReference type="Pfam" id="PF01453">
    <property type="entry name" value="B_lectin"/>
    <property type="match status" value="1"/>
</dbReference>
<feature type="domain" description="Bulb-type lectin" evidence="3">
    <location>
        <begin position="1"/>
        <end position="96"/>
    </location>
</feature>
<evidence type="ECO:0000313" key="5">
    <source>
        <dbReference type="EnsemblPlants" id="Solyc02g079690.1.1"/>
    </source>
</evidence>
<dbReference type="InParanoid" id="K4B9J0"/>
<keyword evidence="6" id="KW-1185">Reference proteome</keyword>
<dbReference type="PROSITE" id="PS50948">
    <property type="entry name" value="PAN"/>
    <property type="match status" value="1"/>
</dbReference>
<evidence type="ECO:0000256" key="1">
    <source>
        <dbReference type="ARBA" id="ARBA00022729"/>
    </source>
</evidence>
<evidence type="ECO:0000259" key="3">
    <source>
        <dbReference type="PROSITE" id="PS50927"/>
    </source>
</evidence>
<keyword evidence="2" id="KW-0325">Glycoprotein</keyword>
<evidence type="ECO:0000259" key="4">
    <source>
        <dbReference type="PROSITE" id="PS50948"/>
    </source>
</evidence>
<dbReference type="AlphaFoldDB" id="K4B9J0"/>
<dbReference type="Gramene" id="Solyc02g079690.1.1">
    <property type="protein sequence ID" value="Solyc02g079690.1.1"/>
    <property type="gene ID" value="Solyc02g079690.1"/>
</dbReference>
<reference evidence="5" key="1">
    <citation type="journal article" date="2012" name="Nature">
        <title>The tomato genome sequence provides insights into fleshy fruit evolution.</title>
        <authorList>
            <consortium name="Tomato Genome Consortium"/>
        </authorList>
    </citation>
    <scope>NUCLEOTIDE SEQUENCE [LARGE SCALE GENOMIC DNA]</scope>
    <source>
        <strain evidence="5">cv. Heinz 1706</strain>
    </source>
</reference>
<dbReference type="PROSITE" id="PS50927">
    <property type="entry name" value="BULB_LECTIN"/>
    <property type="match status" value="1"/>
</dbReference>
<dbReference type="EnsemblPlants" id="Solyc02g079690.1.1">
    <property type="protein sequence ID" value="Solyc02g079690.1.1"/>
    <property type="gene ID" value="Solyc02g079690.1"/>
</dbReference>
<dbReference type="InterPro" id="IPR001480">
    <property type="entry name" value="Bulb-type_lectin_dom"/>
</dbReference>
<proteinExistence type="predicted"/>
<dbReference type="PANTHER" id="PTHR32444:SF118">
    <property type="entry name" value="OS09G0551150 PROTEIN"/>
    <property type="match status" value="1"/>
</dbReference>
<accession>K4B9J0</accession>
<evidence type="ECO:0000256" key="2">
    <source>
        <dbReference type="ARBA" id="ARBA00023180"/>
    </source>
</evidence>
<dbReference type="InterPro" id="IPR003609">
    <property type="entry name" value="Pan_app"/>
</dbReference>
<dbReference type="PaxDb" id="4081-Solyc02g079690.1.1"/>
<dbReference type="PhylomeDB" id="K4B9J0"/>
<dbReference type="InterPro" id="IPR036426">
    <property type="entry name" value="Bulb-type_lectin_dom_sf"/>
</dbReference>
<dbReference type="SMART" id="SM00473">
    <property type="entry name" value="PAN_AP"/>
    <property type="match status" value="1"/>
</dbReference>
<dbReference type="Proteomes" id="UP000004994">
    <property type="component" value="Chromosome 2"/>
</dbReference>